<reference evidence="1 2" key="1">
    <citation type="journal article" date="2022" name="bioRxiv">
        <title>Genomics of Preaxostyla Flagellates Illuminates Evolutionary Transitions and the Path Towards Mitochondrial Loss.</title>
        <authorList>
            <person name="Novak L.V.F."/>
            <person name="Treitli S.C."/>
            <person name="Pyrih J."/>
            <person name="Halakuc P."/>
            <person name="Pipaliya S.V."/>
            <person name="Vacek V."/>
            <person name="Brzon O."/>
            <person name="Soukal P."/>
            <person name="Eme L."/>
            <person name="Dacks J.B."/>
            <person name="Karnkowska A."/>
            <person name="Elias M."/>
            <person name="Hampl V."/>
        </authorList>
    </citation>
    <scope>NUCLEOTIDE SEQUENCE [LARGE SCALE GENOMIC DNA]</scope>
    <source>
        <strain evidence="1">NAU3</strain>
        <tissue evidence="1">Gut</tissue>
    </source>
</reference>
<dbReference type="EMBL" id="JARBJD010000088">
    <property type="protein sequence ID" value="KAK2953634.1"/>
    <property type="molecule type" value="Genomic_DNA"/>
</dbReference>
<protein>
    <recommendedName>
        <fullName evidence="3">Transposase</fullName>
    </recommendedName>
</protein>
<evidence type="ECO:0000313" key="2">
    <source>
        <dbReference type="Proteomes" id="UP001281761"/>
    </source>
</evidence>
<gene>
    <name evidence="1" type="ORF">BLNAU_11355</name>
</gene>
<evidence type="ECO:0000313" key="1">
    <source>
        <dbReference type="EMBL" id="KAK2953634.1"/>
    </source>
</evidence>
<proteinExistence type="predicted"/>
<sequence>MIEQHYRILNEIDAWKKASPAVFKRGQQILTQICKDGLSDLIELHAHFSGYNEFGFLVDSLGILALHQFGGNPSG</sequence>
<name>A0ABQ9XRP9_9EUKA</name>
<evidence type="ECO:0008006" key="3">
    <source>
        <dbReference type="Google" id="ProtNLM"/>
    </source>
</evidence>
<keyword evidence="2" id="KW-1185">Reference proteome</keyword>
<comment type="caution">
    <text evidence="1">The sequence shown here is derived from an EMBL/GenBank/DDBJ whole genome shotgun (WGS) entry which is preliminary data.</text>
</comment>
<accession>A0ABQ9XRP9</accession>
<organism evidence="1 2">
    <name type="scientific">Blattamonas nauphoetae</name>
    <dbReference type="NCBI Taxonomy" id="2049346"/>
    <lineage>
        <taxon>Eukaryota</taxon>
        <taxon>Metamonada</taxon>
        <taxon>Preaxostyla</taxon>
        <taxon>Oxymonadida</taxon>
        <taxon>Blattamonas</taxon>
    </lineage>
</organism>
<dbReference type="Proteomes" id="UP001281761">
    <property type="component" value="Unassembled WGS sequence"/>
</dbReference>